<protein>
    <recommendedName>
        <fullName evidence="3">NB-ARC domain-containing protein</fullName>
    </recommendedName>
</protein>
<dbReference type="AlphaFoldDB" id="A0AAQ3UE87"/>
<dbReference type="EMBL" id="CP144752">
    <property type="protein sequence ID" value="WVZ88657.1"/>
    <property type="molecule type" value="Genomic_DNA"/>
</dbReference>
<evidence type="ECO:0000313" key="1">
    <source>
        <dbReference type="EMBL" id="WVZ88657.1"/>
    </source>
</evidence>
<feature type="non-terminal residue" evidence="1">
    <location>
        <position position="1"/>
    </location>
</feature>
<proteinExistence type="predicted"/>
<dbReference type="PANTHER" id="PTHR33377:SF103">
    <property type="entry name" value="RX N-TERMINAL DOMAIN-CONTAINING PROTEIN"/>
    <property type="match status" value="1"/>
</dbReference>
<reference evidence="1 2" key="1">
    <citation type="submission" date="2024-02" db="EMBL/GenBank/DDBJ databases">
        <title>High-quality chromosome-scale genome assembly of Pensacola bahiagrass (Paspalum notatum Flugge var. saurae).</title>
        <authorList>
            <person name="Vega J.M."/>
            <person name="Podio M."/>
            <person name="Orjuela J."/>
            <person name="Siena L.A."/>
            <person name="Pessino S.C."/>
            <person name="Combes M.C."/>
            <person name="Mariac C."/>
            <person name="Albertini E."/>
            <person name="Pupilli F."/>
            <person name="Ortiz J.P.A."/>
            <person name="Leblanc O."/>
        </authorList>
    </citation>
    <scope>NUCLEOTIDE SEQUENCE [LARGE SCALE GENOMIC DNA]</scope>
    <source>
        <strain evidence="1">R1</strain>
        <tissue evidence="1">Leaf</tissue>
    </source>
</reference>
<name>A0AAQ3UE87_PASNO</name>
<evidence type="ECO:0000313" key="2">
    <source>
        <dbReference type="Proteomes" id="UP001341281"/>
    </source>
</evidence>
<keyword evidence="2" id="KW-1185">Reference proteome</keyword>
<organism evidence="1 2">
    <name type="scientific">Paspalum notatum var. saurae</name>
    <dbReference type="NCBI Taxonomy" id="547442"/>
    <lineage>
        <taxon>Eukaryota</taxon>
        <taxon>Viridiplantae</taxon>
        <taxon>Streptophyta</taxon>
        <taxon>Embryophyta</taxon>
        <taxon>Tracheophyta</taxon>
        <taxon>Spermatophyta</taxon>
        <taxon>Magnoliopsida</taxon>
        <taxon>Liliopsida</taxon>
        <taxon>Poales</taxon>
        <taxon>Poaceae</taxon>
        <taxon>PACMAD clade</taxon>
        <taxon>Panicoideae</taxon>
        <taxon>Andropogonodae</taxon>
        <taxon>Paspaleae</taxon>
        <taxon>Paspalinae</taxon>
        <taxon>Paspalum</taxon>
    </lineage>
</organism>
<dbReference type="PANTHER" id="PTHR33377">
    <property type="entry name" value="OS10G0134700 PROTEIN-RELATED"/>
    <property type="match status" value="1"/>
</dbReference>
<evidence type="ECO:0008006" key="3">
    <source>
        <dbReference type="Google" id="ProtNLM"/>
    </source>
</evidence>
<sequence length="219" mass="24793">MANFLPSGSKIIVTSRSEKITNFGTTQDLWLNFLPREACWYFFKVLSFGSTHAEDQPKLASIAMEIFEEYYSHNDLLRDFTGSFANSKNISSILRANVSTQHWYRILACVRRNGQRNPLPCGGVQIILGISDISQYLQAERHQRVALDHEYVPKITIGEVMSGRITPKGKFEVVCWRSHLPPYYSYIASCEIVDSKCAQEGGKCSKKRKSLSKCGHCNA</sequence>
<accession>A0AAQ3UE87</accession>
<gene>
    <name evidence="1" type="ORF">U9M48_035151</name>
</gene>
<dbReference type="Proteomes" id="UP001341281">
    <property type="component" value="Chromosome 08"/>
</dbReference>